<evidence type="ECO:0000313" key="5">
    <source>
        <dbReference type="Proteomes" id="UP000821866"/>
    </source>
</evidence>
<accession>A0A9J6CYL2</accession>
<evidence type="ECO:0000256" key="2">
    <source>
        <dbReference type="SAM" id="MobiDB-lite"/>
    </source>
</evidence>
<dbReference type="Gene3D" id="1.10.10.60">
    <property type="entry name" value="Homeodomain-like"/>
    <property type="match status" value="1"/>
</dbReference>
<dbReference type="AlphaFoldDB" id="A0A9J6CYL2"/>
<organism evidence="4 5">
    <name type="scientific">Rhipicephalus microplus</name>
    <name type="common">Cattle tick</name>
    <name type="synonym">Boophilus microplus</name>
    <dbReference type="NCBI Taxonomy" id="6941"/>
    <lineage>
        <taxon>Eukaryota</taxon>
        <taxon>Metazoa</taxon>
        <taxon>Ecdysozoa</taxon>
        <taxon>Arthropoda</taxon>
        <taxon>Chelicerata</taxon>
        <taxon>Arachnida</taxon>
        <taxon>Acari</taxon>
        <taxon>Parasitiformes</taxon>
        <taxon>Ixodida</taxon>
        <taxon>Ixodoidea</taxon>
        <taxon>Ixodidae</taxon>
        <taxon>Rhipicephalinae</taxon>
        <taxon>Rhipicephalus</taxon>
        <taxon>Boophilus</taxon>
    </lineage>
</organism>
<dbReference type="GO" id="GO:0003677">
    <property type="term" value="F:DNA binding"/>
    <property type="evidence" value="ECO:0007669"/>
    <property type="project" value="UniProtKB-KW"/>
</dbReference>
<keyword evidence="5" id="KW-1185">Reference proteome</keyword>
<comment type="caution">
    <text evidence="4">The sequence shown here is derived from an EMBL/GenBank/DDBJ whole genome shotgun (WGS) entry which is preliminary data.</text>
</comment>
<reference evidence="4" key="2">
    <citation type="submission" date="2021-09" db="EMBL/GenBank/DDBJ databases">
        <authorList>
            <person name="Jia N."/>
            <person name="Wang J."/>
            <person name="Shi W."/>
            <person name="Du L."/>
            <person name="Sun Y."/>
            <person name="Zhan W."/>
            <person name="Jiang J."/>
            <person name="Wang Q."/>
            <person name="Zhang B."/>
            <person name="Ji P."/>
            <person name="Sakyi L.B."/>
            <person name="Cui X."/>
            <person name="Yuan T."/>
            <person name="Jiang B."/>
            <person name="Yang W."/>
            <person name="Lam T.T.-Y."/>
            <person name="Chang Q."/>
            <person name="Ding S."/>
            <person name="Wang X."/>
            <person name="Zhu J."/>
            <person name="Ruan X."/>
            <person name="Zhao L."/>
            <person name="Wei J."/>
            <person name="Que T."/>
            <person name="Du C."/>
            <person name="Cheng J."/>
            <person name="Dai P."/>
            <person name="Han X."/>
            <person name="Huang E."/>
            <person name="Gao Y."/>
            <person name="Liu J."/>
            <person name="Shao H."/>
            <person name="Ye R."/>
            <person name="Li L."/>
            <person name="Wei W."/>
            <person name="Wang X."/>
            <person name="Wang C."/>
            <person name="Huo Q."/>
            <person name="Li W."/>
            <person name="Guo W."/>
            <person name="Chen H."/>
            <person name="Chen S."/>
            <person name="Zhou L."/>
            <person name="Zhou L."/>
            <person name="Ni X."/>
            <person name="Tian J."/>
            <person name="Zhou Y."/>
            <person name="Sheng Y."/>
            <person name="Liu T."/>
            <person name="Pan Y."/>
            <person name="Xia L."/>
            <person name="Li J."/>
            <person name="Zhao F."/>
            <person name="Cao W."/>
        </authorList>
    </citation>
    <scope>NUCLEOTIDE SEQUENCE</scope>
    <source>
        <strain evidence="4">Rmic-2018</strain>
        <tissue evidence="4">Larvae</tissue>
    </source>
</reference>
<dbReference type="Proteomes" id="UP000821866">
    <property type="component" value="Unassembled WGS sequence"/>
</dbReference>
<gene>
    <name evidence="4" type="ORF">HPB51_028058</name>
</gene>
<reference evidence="4" key="1">
    <citation type="journal article" date="2020" name="Cell">
        <title>Large-Scale Comparative Analyses of Tick Genomes Elucidate Their Genetic Diversity and Vector Capacities.</title>
        <authorList>
            <consortium name="Tick Genome and Microbiome Consortium (TIGMIC)"/>
            <person name="Jia N."/>
            <person name="Wang J."/>
            <person name="Shi W."/>
            <person name="Du L."/>
            <person name="Sun Y."/>
            <person name="Zhan W."/>
            <person name="Jiang J.F."/>
            <person name="Wang Q."/>
            <person name="Zhang B."/>
            <person name="Ji P."/>
            <person name="Bell-Sakyi L."/>
            <person name="Cui X.M."/>
            <person name="Yuan T.T."/>
            <person name="Jiang B.G."/>
            <person name="Yang W.F."/>
            <person name="Lam T.T."/>
            <person name="Chang Q.C."/>
            <person name="Ding S.J."/>
            <person name="Wang X.J."/>
            <person name="Zhu J.G."/>
            <person name="Ruan X.D."/>
            <person name="Zhao L."/>
            <person name="Wei J.T."/>
            <person name="Ye R.Z."/>
            <person name="Que T.C."/>
            <person name="Du C.H."/>
            <person name="Zhou Y.H."/>
            <person name="Cheng J.X."/>
            <person name="Dai P.F."/>
            <person name="Guo W.B."/>
            <person name="Han X.H."/>
            <person name="Huang E.J."/>
            <person name="Li L.F."/>
            <person name="Wei W."/>
            <person name="Gao Y.C."/>
            <person name="Liu J.Z."/>
            <person name="Shao H.Z."/>
            <person name="Wang X."/>
            <person name="Wang C.C."/>
            <person name="Yang T.C."/>
            <person name="Huo Q.B."/>
            <person name="Li W."/>
            <person name="Chen H.Y."/>
            <person name="Chen S.E."/>
            <person name="Zhou L.G."/>
            <person name="Ni X.B."/>
            <person name="Tian J.H."/>
            <person name="Sheng Y."/>
            <person name="Liu T."/>
            <person name="Pan Y.S."/>
            <person name="Xia L.Y."/>
            <person name="Li J."/>
            <person name="Zhao F."/>
            <person name="Cao W.C."/>
        </authorList>
    </citation>
    <scope>NUCLEOTIDE SEQUENCE</scope>
    <source>
        <strain evidence="4">Rmic-2018</strain>
    </source>
</reference>
<dbReference type="EMBL" id="JABSTU010004697">
    <property type="protein sequence ID" value="KAH7957957.1"/>
    <property type="molecule type" value="Genomic_DNA"/>
</dbReference>
<evidence type="ECO:0000256" key="1">
    <source>
        <dbReference type="ARBA" id="ARBA00023125"/>
    </source>
</evidence>
<feature type="domain" description="HTH CENPB-type" evidence="3">
    <location>
        <begin position="9"/>
        <end position="80"/>
    </location>
</feature>
<evidence type="ECO:0000313" key="4">
    <source>
        <dbReference type="EMBL" id="KAH7957957.1"/>
    </source>
</evidence>
<proteinExistence type="predicted"/>
<protein>
    <recommendedName>
        <fullName evidence="3">HTH CENPB-type domain-containing protein</fullName>
    </recommendedName>
</protein>
<evidence type="ECO:0000259" key="3">
    <source>
        <dbReference type="PROSITE" id="PS51253"/>
    </source>
</evidence>
<name>A0A9J6CYL2_RHIMP</name>
<dbReference type="InterPro" id="IPR006600">
    <property type="entry name" value="HTH_CenpB_DNA-bd_dom"/>
</dbReference>
<keyword evidence="1" id="KW-0238">DNA-binding</keyword>
<feature type="compositionally biased region" description="Basic and acidic residues" evidence="2">
    <location>
        <begin position="211"/>
        <end position="227"/>
    </location>
</feature>
<feature type="region of interest" description="Disordered" evidence="2">
    <location>
        <begin position="211"/>
        <end position="240"/>
    </location>
</feature>
<dbReference type="PROSITE" id="PS51253">
    <property type="entry name" value="HTH_CENPB"/>
    <property type="match status" value="1"/>
</dbReference>
<sequence length="240" mass="27170">MATHITRRFFRGPKSGKFTDIEMVVLENVKDMRKNGCAVLLDIIRTQTGTASRRLATKDFSASSGWTTRFMRQNALSLRWRTSLCQRLPSACKDKVIDFNNFRGHLVDIVRTELKEWCTEIAVIHGGLTSLLQPLHVSLNETFKENVRKLYAERMEASNYDFTPNGKIRRPSVEVLCSWILEMRSTISDEVVVKSFKKTYISNALGGMEGNRRWDSEGTAGSDRESCGDDTDASDASKSE</sequence>